<reference evidence="1 2" key="1">
    <citation type="submission" date="2016-11" db="EMBL/GenBank/DDBJ databases">
        <authorList>
            <person name="Jaros S."/>
            <person name="Januszkiewicz K."/>
            <person name="Wedrychowicz H."/>
        </authorList>
    </citation>
    <scope>NUCLEOTIDE SEQUENCE [LARGE SCALE GENOMIC DNA]</scope>
    <source>
        <strain evidence="1 2">DSM 9297</strain>
    </source>
</reference>
<dbReference type="OrthoDB" id="193446at2157"/>
<keyword evidence="2" id="KW-1185">Reference proteome</keyword>
<gene>
    <name evidence="1" type="ORF">SAMN05443636_0926</name>
</gene>
<sequence length="134" mass="14608">MRMELRVCKHCLAGEHGNASKTEVSKDMIECAETVREYKDLIGLDSIYITKVSEGDSGAAQALPAVVASIEGNQIQLSDTQLVMEDDDGNMLVYPEPKDILEVLTRNVQQINTHTSNDVTVELSDEALSLGVEA</sequence>
<dbReference type="Proteomes" id="UP000184357">
    <property type="component" value="Unassembled WGS sequence"/>
</dbReference>
<evidence type="ECO:0000313" key="2">
    <source>
        <dbReference type="Proteomes" id="UP000184357"/>
    </source>
</evidence>
<proteinExistence type="predicted"/>
<dbReference type="EMBL" id="FQWV01000002">
    <property type="protein sequence ID" value="SHG73708.1"/>
    <property type="molecule type" value="Genomic_DNA"/>
</dbReference>
<protein>
    <submittedName>
        <fullName evidence="1">Uncharacterized protein</fullName>
    </submittedName>
</protein>
<dbReference type="AlphaFoldDB" id="A0A1M5M8Z2"/>
<organism evidence="1 2">
    <name type="scientific">Halobaculum gomorrense</name>
    <dbReference type="NCBI Taxonomy" id="43928"/>
    <lineage>
        <taxon>Archaea</taxon>
        <taxon>Methanobacteriati</taxon>
        <taxon>Methanobacteriota</taxon>
        <taxon>Stenosarchaea group</taxon>
        <taxon>Halobacteria</taxon>
        <taxon>Halobacteriales</taxon>
        <taxon>Haloferacaceae</taxon>
        <taxon>Halobaculum</taxon>
    </lineage>
</organism>
<dbReference type="RefSeq" id="WP_073307226.1">
    <property type="nucleotide sequence ID" value="NZ_FQWV01000002.1"/>
</dbReference>
<evidence type="ECO:0000313" key="1">
    <source>
        <dbReference type="EMBL" id="SHG73708.1"/>
    </source>
</evidence>
<accession>A0A1M5M8Z2</accession>
<name>A0A1M5M8Z2_9EURY</name>